<dbReference type="OrthoDB" id="165498at2759"/>
<dbReference type="InterPro" id="IPR001478">
    <property type="entry name" value="PDZ"/>
</dbReference>
<evidence type="ECO:0000259" key="2">
    <source>
        <dbReference type="PROSITE" id="PS50106"/>
    </source>
</evidence>
<gene>
    <name evidence="3" type="ORF">ACHHYP_12321</name>
</gene>
<dbReference type="InterPro" id="IPR036034">
    <property type="entry name" value="PDZ_sf"/>
</dbReference>
<dbReference type="AlphaFoldDB" id="A0A1V9ZH37"/>
<dbReference type="STRING" id="1202772.A0A1V9ZH37"/>
<evidence type="ECO:0000256" key="1">
    <source>
        <dbReference type="SAM" id="Coils"/>
    </source>
</evidence>
<dbReference type="PROSITE" id="PS50106">
    <property type="entry name" value="PDZ"/>
    <property type="match status" value="1"/>
</dbReference>
<feature type="coiled-coil region" evidence="1">
    <location>
        <begin position="82"/>
        <end position="109"/>
    </location>
</feature>
<name>A0A1V9ZH37_ACHHY</name>
<dbReference type="SUPFAM" id="SSF50156">
    <property type="entry name" value="PDZ domain-like"/>
    <property type="match status" value="1"/>
</dbReference>
<evidence type="ECO:0000313" key="3">
    <source>
        <dbReference type="EMBL" id="OQR97267.1"/>
    </source>
</evidence>
<dbReference type="Proteomes" id="UP000243579">
    <property type="component" value="Unassembled WGS sequence"/>
</dbReference>
<dbReference type="Gene3D" id="2.30.42.10">
    <property type="match status" value="1"/>
</dbReference>
<evidence type="ECO:0000313" key="4">
    <source>
        <dbReference type="Proteomes" id="UP000243579"/>
    </source>
</evidence>
<dbReference type="EMBL" id="JNBR01000120">
    <property type="protein sequence ID" value="OQR97267.1"/>
    <property type="molecule type" value="Genomic_DNA"/>
</dbReference>
<accession>A0A1V9ZH37</accession>
<proteinExistence type="predicted"/>
<feature type="domain" description="PDZ" evidence="2">
    <location>
        <begin position="16"/>
        <end position="56"/>
    </location>
</feature>
<dbReference type="CDD" id="cd00136">
    <property type="entry name" value="PDZ_canonical"/>
    <property type="match status" value="1"/>
</dbReference>
<organism evidence="3 4">
    <name type="scientific">Achlya hypogyna</name>
    <name type="common">Oomycete</name>
    <name type="synonym">Protoachlya hypogyna</name>
    <dbReference type="NCBI Taxonomy" id="1202772"/>
    <lineage>
        <taxon>Eukaryota</taxon>
        <taxon>Sar</taxon>
        <taxon>Stramenopiles</taxon>
        <taxon>Oomycota</taxon>
        <taxon>Saprolegniomycetes</taxon>
        <taxon>Saprolegniales</taxon>
        <taxon>Achlyaceae</taxon>
        <taxon>Achlya</taxon>
    </lineage>
</organism>
<sequence>MAVVDQHVPFYKLPSGLPAPGEACGRIKPGDILIGLNHRDVRSESFEATVEALRNAETGVVTLRFKSPAYLPLIDIDTSDATDDLADRLRSLEALAETLTADLEREKKCRALADKKAHLYREEVLRLSQENVDLRVAVARAGTAQRTSDEFLACTQLML</sequence>
<protein>
    <submittedName>
        <fullName evidence="3">Prephenate dehydratase</fullName>
    </submittedName>
</protein>
<keyword evidence="4" id="KW-1185">Reference proteome</keyword>
<reference evidence="3 4" key="1">
    <citation type="journal article" date="2014" name="Genome Biol. Evol.">
        <title>The secreted proteins of Achlya hypogyna and Thraustotheca clavata identify the ancestral oomycete secretome and reveal gene acquisitions by horizontal gene transfer.</title>
        <authorList>
            <person name="Misner I."/>
            <person name="Blouin N."/>
            <person name="Leonard G."/>
            <person name="Richards T.A."/>
            <person name="Lane C.E."/>
        </authorList>
    </citation>
    <scope>NUCLEOTIDE SEQUENCE [LARGE SCALE GENOMIC DNA]</scope>
    <source>
        <strain evidence="3 4">ATCC 48635</strain>
    </source>
</reference>
<keyword evidence="1" id="KW-0175">Coiled coil</keyword>
<comment type="caution">
    <text evidence="3">The sequence shown here is derived from an EMBL/GenBank/DDBJ whole genome shotgun (WGS) entry which is preliminary data.</text>
</comment>